<name>A0ABV5X3R3_9MICO</name>
<evidence type="ECO:0000313" key="2">
    <source>
        <dbReference type="EMBL" id="MFB9776686.1"/>
    </source>
</evidence>
<protein>
    <submittedName>
        <fullName evidence="2">Uncharacterized protein</fullName>
    </submittedName>
</protein>
<comment type="caution">
    <text evidence="2">The sequence shown here is derived from an EMBL/GenBank/DDBJ whole genome shotgun (WGS) entry which is preliminary data.</text>
</comment>
<proteinExistence type="predicted"/>
<sequence length="131" mass="14508">MKRNVRFRRLIRRVVIVAGVAFAALAAVVIVAYFALPSFFVQDAVYDNVPNKASCSDIPSTASVNEAIEEFPAIGDADAIAVERCSGAIMEIQLSDNETRAKVEDYLDQTGTFDRSTGWWWHSVPVEIRNV</sequence>
<organism evidence="2 3">
    <name type="scientific">Brevibacterium otitidis</name>
    <dbReference type="NCBI Taxonomy" id="53364"/>
    <lineage>
        <taxon>Bacteria</taxon>
        <taxon>Bacillati</taxon>
        <taxon>Actinomycetota</taxon>
        <taxon>Actinomycetes</taxon>
        <taxon>Micrococcales</taxon>
        <taxon>Brevibacteriaceae</taxon>
        <taxon>Brevibacterium</taxon>
    </lineage>
</organism>
<keyword evidence="1" id="KW-0812">Transmembrane</keyword>
<reference evidence="2 3" key="1">
    <citation type="submission" date="2024-09" db="EMBL/GenBank/DDBJ databases">
        <authorList>
            <person name="Sun Q."/>
            <person name="Mori K."/>
        </authorList>
    </citation>
    <scope>NUCLEOTIDE SEQUENCE [LARGE SCALE GENOMIC DNA]</scope>
    <source>
        <strain evidence="2 3">JCM 11683</strain>
    </source>
</reference>
<keyword evidence="1" id="KW-1133">Transmembrane helix</keyword>
<evidence type="ECO:0000256" key="1">
    <source>
        <dbReference type="SAM" id="Phobius"/>
    </source>
</evidence>
<accession>A0ABV5X3R3</accession>
<dbReference type="Proteomes" id="UP001589707">
    <property type="component" value="Unassembled WGS sequence"/>
</dbReference>
<feature type="transmembrane region" description="Helical" evidence="1">
    <location>
        <begin position="12"/>
        <end position="36"/>
    </location>
</feature>
<gene>
    <name evidence="2" type="ORF">ACFFN1_09790</name>
</gene>
<dbReference type="RefSeq" id="WP_376840539.1">
    <property type="nucleotide sequence ID" value="NZ_JBHMAU010000065.1"/>
</dbReference>
<evidence type="ECO:0000313" key="3">
    <source>
        <dbReference type="Proteomes" id="UP001589707"/>
    </source>
</evidence>
<keyword evidence="1" id="KW-0472">Membrane</keyword>
<keyword evidence="3" id="KW-1185">Reference proteome</keyword>
<dbReference type="EMBL" id="JBHMAU010000065">
    <property type="protein sequence ID" value="MFB9776686.1"/>
    <property type="molecule type" value="Genomic_DNA"/>
</dbReference>